<dbReference type="EMBL" id="CBFW010000327">
    <property type="protein sequence ID" value="CDC75904.1"/>
    <property type="molecule type" value="Genomic_DNA"/>
</dbReference>
<protein>
    <submittedName>
        <fullName evidence="3">Class II aldolase/adducin family protein</fullName>
    </submittedName>
    <submittedName>
        <fullName evidence="2">Uncharacterized conserved protein</fullName>
    </submittedName>
</protein>
<dbReference type="Pfam" id="PF00596">
    <property type="entry name" value="Aldolase_II"/>
    <property type="match status" value="1"/>
</dbReference>
<organism evidence="2 4">
    <name type="scientific">Candidatus Colimorpha enterica</name>
    <dbReference type="NCBI Taxonomy" id="3083063"/>
    <lineage>
        <taxon>Bacteria</taxon>
        <taxon>Pseudomonadati</taxon>
        <taxon>Bacteroidota</taxon>
        <taxon>Bacteroidia</taxon>
        <taxon>Bacteroidales</taxon>
        <taxon>Candidatus Colimorpha</taxon>
    </lineage>
</organism>
<name>R6U1D5_9BACT</name>
<dbReference type="InterPro" id="IPR001303">
    <property type="entry name" value="Aldolase_II/adducin_N"/>
</dbReference>
<evidence type="ECO:0000313" key="3">
    <source>
        <dbReference type="EMBL" id="MCI5754776.1"/>
    </source>
</evidence>
<dbReference type="SUPFAM" id="SSF53639">
    <property type="entry name" value="AraD/HMP-PK domain-like"/>
    <property type="match status" value="1"/>
</dbReference>
<evidence type="ECO:0000313" key="5">
    <source>
        <dbReference type="Proteomes" id="UP001139365"/>
    </source>
</evidence>
<dbReference type="AlphaFoldDB" id="R6U1D5"/>
<dbReference type="Proteomes" id="UP001139365">
    <property type="component" value="Unassembled WGS sequence"/>
</dbReference>
<dbReference type="Proteomes" id="UP000017938">
    <property type="component" value="Unassembled WGS sequence"/>
</dbReference>
<evidence type="ECO:0000313" key="2">
    <source>
        <dbReference type="EMBL" id="CDC75904.1"/>
    </source>
</evidence>
<evidence type="ECO:0000259" key="1">
    <source>
        <dbReference type="SMART" id="SM01007"/>
    </source>
</evidence>
<dbReference type="STRING" id="1263015.BN580_01999"/>
<dbReference type="EMBL" id="JALEMU010000015">
    <property type="protein sequence ID" value="MCI5754776.1"/>
    <property type="molecule type" value="Genomic_DNA"/>
</dbReference>
<dbReference type="Gene3D" id="3.40.225.10">
    <property type="entry name" value="Class II aldolase/adducin N-terminal domain"/>
    <property type="match status" value="1"/>
</dbReference>
<accession>R6U1D5</accession>
<comment type="caution">
    <text evidence="2">The sequence shown here is derived from an EMBL/GenBank/DDBJ whole genome shotgun (WGS) entry which is preliminary data.</text>
</comment>
<proteinExistence type="predicted"/>
<dbReference type="SMART" id="SM01007">
    <property type="entry name" value="Aldolase_II"/>
    <property type="match status" value="1"/>
</dbReference>
<gene>
    <name evidence="2" type="ORF">BN580_01999</name>
    <name evidence="3" type="ORF">MR241_00595</name>
</gene>
<evidence type="ECO:0000313" key="4">
    <source>
        <dbReference type="Proteomes" id="UP000017938"/>
    </source>
</evidence>
<feature type="domain" description="Class II aldolase/adducin N-terminal" evidence="1">
    <location>
        <begin position="10"/>
        <end position="200"/>
    </location>
</feature>
<reference evidence="2" key="1">
    <citation type="submission" date="2012-11" db="EMBL/GenBank/DDBJ databases">
        <title>Dependencies among metagenomic species, viruses, plasmids and units of genetic variation.</title>
        <authorList>
            <person name="Nielsen H.B."/>
            <person name="Almeida M."/>
            <person name="Juncker A.S."/>
            <person name="Rasmussen S."/>
            <person name="Li J."/>
            <person name="Sunagawa S."/>
            <person name="Plichta D."/>
            <person name="Gautier L."/>
            <person name="Le Chatelier E."/>
            <person name="Peletier E."/>
            <person name="Bonde I."/>
            <person name="Nielsen T."/>
            <person name="Manichanh C."/>
            <person name="Arumugam M."/>
            <person name="Batto J."/>
            <person name="Santos M.B.Q.D."/>
            <person name="Blom N."/>
            <person name="Borruel N."/>
            <person name="Burgdorf K.S."/>
            <person name="Boumezbeur F."/>
            <person name="Casellas F."/>
            <person name="Dore J."/>
            <person name="Guarner F."/>
            <person name="Hansen T."/>
            <person name="Hildebrand F."/>
            <person name="Kaas R.S."/>
            <person name="Kennedy S."/>
            <person name="Kristiansen K."/>
            <person name="Kultima J.R."/>
            <person name="Leonard P."/>
            <person name="Levenez F."/>
            <person name="Lund O."/>
            <person name="Moumen B."/>
            <person name="Le Paslier D."/>
            <person name="Pons N."/>
            <person name="Pedersen O."/>
            <person name="Prifti E."/>
            <person name="Qin J."/>
            <person name="Raes J."/>
            <person name="Tap J."/>
            <person name="Tims S."/>
            <person name="Ussery D.W."/>
            <person name="Yamada T."/>
            <person name="MetaHit consortium"/>
            <person name="Renault P."/>
            <person name="Sicheritz-Ponten T."/>
            <person name="Bork P."/>
            <person name="Wang J."/>
            <person name="Brunak S."/>
            <person name="Ehrlich S.D."/>
        </authorList>
    </citation>
    <scope>NUCLEOTIDE SEQUENCE [LARGE SCALE GENOMIC DNA]</scope>
</reference>
<sequence>MNMKELEMLQEMSNLYGGNPEYVLAGGGNTSYKTGDTLYVKGSGTSLATIKAGDFVRLYRSKLDAMWQKKYSDDEKTRESEVLADMMAARLEGETRRPSVETLLHNLFPQKFVLHVHPAAVNGMTCGKNGKEIAAKIFPDSVWVDACKPGYILADICRRMLSEYKAKTGSDADLLFLQNHGVFFAADSTEDIDALVTDVMGKLNSVIYGWKEYLGGQLSALLGTGHREYVSSPEIAAFDPSFRSPTPDHIVYCKAKYLVIDMNITAEALKSAVENFASDNGYNPRVVIVRGRGAFVFGTDAKQLDTVKNVFLDHVKVYSNSEFFGGYSGMSEELVDFIVNWEVESYRAKVSGN</sequence>
<reference evidence="3 5" key="2">
    <citation type="submission" date="2022-03" db="EMBL/GenBank/DDBJ databases">
        <title>Metagenome-assembled genomes from swine fecal metagenomes.</title>
        <authorList>
            <person name="Holman D.B."/>
            <person name="Kommadath A."/>
        </authorList>
    </citation>
    <scope>NUCLEOTIDE SEQUENCE [LARGE SCALE GENOMIC DNA]</scope>
    <source>
        <strain evidence="3">SUG147</strain>
    </source>
</reference>
<dbReference type="InterPro" id="IPR036409">
    <property type="entry name" value="Aldolase_II/adducin_N_sf"/>
</dbReference>